<dbReference type="InterPro" id="IPR050237">
    <property type="entry name" value="ATP-dep_AMP-bd_enzyme"/>
</dbReference>
<evidence type="ECO:0000259" key="3">
    <source>
        <dbReference type="Pfam" id="PF00501"/>
    </source>
</evidence>
<name>A0A3D9XN69_PARVE</name>
<dbReference type="Gene3D" id="3.40.50.980">
    <property type="match status" value="2"/>
</dbReference>
<dbReference type="InterPro" id="IPR020845">
    <property type="entry name" value="AMP-binding_CS"/>
</dbReference>
<dbReference type="SUPFAM" id="SSF56801">
    <property type="entry name" value="Acetyl-CoA synthetase-like"/>
    <property type="match status" value="1"/>
</dbReference>
<dbReference type="GO" id="GO:0016878">
    <property type="term" value="F:acid-thiol ligase activity"/>
    <property type="evidence" value="ECO:0007669"/>
    <property type="project" value="UniProtKB-ARBA"/>
</dbReference>
<dbReference type="PROSITE" id="PS00455">
    <property type="entry name" value="AMP_BINDING"/>
    <property type="match status" value="1"/>
</dbReference>
<dbReference type="EMBL" id="QTUJ01000003">
    <property type="protein sequence ID" value="REF68339.1"/>
    <property type="molecule type" value="Genomic_DNA"/>
</dbReference>
<dbReference type="PANTHER" id="PTHR43767:SF1">
    <property type="entry name" value="NONRIBOSOMAL PEPTIDE SYNTHASE PES1 (EUROFUNG)-RELATED"/>
    <property type="match status" value="1"/>
</dbReference>
<evidence type="ECO:0000256" key="2">
    <source>
        <dbReference type="ARBA" id="ARBA00022598"/>
    </source>
</evidence>
<dbReference type="Pfam" id="PF13193">
    <property type="entry name" value="AMP-binding_C"/>
    <property type="match status" value="1"/>
</dbReference>
<feature type="domain" description="AMP-dependent synthetase/ligase" evidence="3">
    <location>
        <begin position="39"/>
        <end position="401"/>
    </location>
</feature>
<comment type="caution">
    <text evidence="5">The sequence shown here is derived from an EMBL/GenBank/DDBJ whole genome shotgun (WGS) entry which is preliminary data.</text>
</comment>
<dbReference type="InterPro" id="IPR000873">
    <property type="entry name" value="AMP-dep_synth/lig_dom"/>
</dbReference>
<accession>A0A3D9XN69</accession>
<dbReference type="PANTHER" id="PTHR43767">
    <property type="entry name" value="LONG-CHAIN-FATTY-ACID--COA LIGASE"/>
    <property type="match status" value="1"/>
</dbReference>
<proteinExistence type="predicted"/>
<dbReference type="RefSeq" id="WP_072462919.1">
    <property type="nucleotide sequence ID" value="NZ_CP038197.1"/>
</dbReference>
<dbReference type="Gene3D" id="3.30.300.30">
    <property type="match status" value="1"/>
</dbReference>
<feature type="domain" description="AMP-binding enzyme C-terminal" evidence="4">
    <location>
        <begin position="452"/>
        <end position="528"/>
    </location>
</feature>
<dbReference type="FunFam" id="2.30.38.10:FF:000003">
    <property type="entry name" value="Vibriobactin-specific 2,3-dihydroxybenzoate-AMP ligase"/>
    <property type="match status" value="1"/>
</dbReference>
<evidence type="ECO:0000259" key="4">
    <source>
        <dbReference type="Pfam" id="PF13193"/>
    </source>
</evidence>
<gene>
    <name evidence="5" type="ORF">BDD41_3378</name>
</gene>
<comment type="pathway">
    <text evidence="1">Siderophore biosynthesis.</text>
</comment>
<sequence>MADHALDWQARCPFWPRDVADRYREAGIWRYETFFDLLARQAGRLGRRIALIDGARQIGYDRLHRDALALAGGLSALGLVRGDRVVVQFPNCGEFVTLFFALCRLGVVPVLALPGHRDLELGQFADFTGARAILTAQEPGGYDMVALARRVQDKVPSVRHVVVLGDGRDATPFDSLFRPDLPLPAGPNAEDVACFQISGGTTGVPKLIPRRHMEYLYNIRMAVAASGLDGDTRYLCVLPMMHNFPMACPGFLGTLWAGGTVVVAPEPEAGICFDLIARHRVTMTALVPPLALLWLDAQAGLGADLSSLQLLQVGGAKLNPSSARRIRPELGCQLQQVFGMAEGLVCFTALTDSEERIVNTQGRPMSPWDELRIIRPDGREAAIGEPGELQVRGPYTIRGYYDMAGHNAQAFTADGFYRSGDIARRDADGAITVEGRAKDQVNRGGEKIGVDEVEDLLVAHASVLDAAVVGRPDALMGERLCAFVLAAPGTTPRPGALRRHLAEAGLAAFKIPDEVIVLDRFPQTGVGKVNKRQLREQLREAHFPDPVAARQEESA</sequence>
<protein>
    <submittedName>
        <fullName evidence="5">Pyochelin biosynthesis protein PchD</fullName>
    </submittedName>
</protein>
<dbReference type="AlphaFoldDB" id="A0A3D9XN69"/>
<dbReference type="InterPro" id="IPR025110">
    <property type="entry name" value="AMP-bd_C"/>
</dbReference>
<reference evidence="5 6" key="1">
    <citation type="submission" date="2018-08" db="EMBL/GenBank/DDBJ databases">
        <title>Genomic Encyclopedia of Archaeal and Bacterial Type Strains, Phase II (KMG-II): from individual species to whole genera.</title>
        <authorList>
            <person name="Goeker M."/>
        </authorList>
    </citation>
    <scope>NUCLEOTIDE SEQUENCE [LARGE SCALE GENOMIC DNA]</scope>
    <source>
        <strain evidence="5 6">DSM 17099</strain>
    </source>
</reference>
<dbReference type="Pfam" id="PF00501">
    <property type="entry name" value="AMP-binding"/>
    <property type="match status" value="1"/>
</dbReference>
<dbReference type="Gene3D" id="2.30.38.10">
    <property type="entry name" value="Luciferase, Domain 3"/>
    <property type="match status" value="1"/>
</dbReference>
<dbReference type="Proteomes" id="UP000256941">
    <property type="component" value="Unassembled WGS sequence"/>
</dbReference>
<dbReference type="InterPro" id="IPR045851">
    <property type="entry name" value="AMP-bd_C_sf"/>
</dbReference>
<organism evidence="5 6">
    <name type="scientific">Paracoccus versutus</name>
    <name type="common">Thiobacillus versutus</name>
    <dbReference type="NCBI Taxonomy" id="34007"/>
    <lineage>
        <taxon>Bacteria</taxon>
        <taxon>Pseudomonadati</taxon>
        <taxon>Pseudomonadota</taxon>
        <taxon>Alphaproteobacteria</taxon>
        <taxon>Rhodobacterales</taxon>
        <taxon>Paracoccaceae</taxon>
        <taxon>Paracoccus</taxon>
    </lineage>
</organism>
<keyword evidence="2" id="KW-0436">Ligase</keyword>
<evidence type="ECO:0000313" key="5">
    <source>
        <dbReference type="EMBL" id="REF68339.1"/>
    </source>
</evidence>
<evidence type="ECO:0000313" key="6">
    <source>
        <dbReference type="Proteomes" id="UP000256941"/>
    </source>
</evidence>
<evidence type="ECO:0000256" key="1">
    <source>
        <dbReference type="ARBA" id="ARBA00004924"/>
    </source>
</evidence>